<evidence type="ECO:0000256" key="3">
    <source>
        <dbReference type="SAM" id="MobiDB-lite"/>
    </source>
</evidence>
<feature type="chain" id="PRO_5032499282" evidence="4">
    <location>
        <begin position="32"/>
        <end position="280"/>
    </location>
</feature>
<dbReference type="OrthoDB" id="7390264at2"/>
<organism evidence="5 6">
    <name type="scientific">Parapontixanthobacter aurantiacus</name>
    <dbReference type="NCBI Taxonomy" id="1463599"/>
    <lineage>
        <taxon>Bacteria</taxon>
        <taxon>Pseudomonadati</taxon>
        <taxon>Pseudomonadota</taxon>
        <taxon>Alphaproteobacteria</taxon>
        <taxon>Sphingomonadales</taxon>
        <taxon>Erythrobacteraceae</taxon>
        <taxon>Parapontixanthobacter</taxon>
    </lineage>
</organism>
<dbReference type="EMBL" id="WTYW01000001">
    <property type="protein sequence ID" value="MXO85912.1"/>
    <property type="molecule type" value="Genomic_DNA"/>
</dbReference>
<comment type="caution">
    <text evidence="5">The sequence shown here is derived from an EMBL/GenBank/DDBJ whole genome shotgun (WGS) entry which is preliminary data.</text>
</comment>
<sequence>MNIAVPLPRKTFAGLALALALVTTPFGAVQAEDARLREVIYDPAQVVLIEGRAKIQATITFGEDETIENVAIGDSAAWQVTPNKRANLLFLKPLAPRAATNMTVITDRRTYFFDLVANPAARPLYVMRFVYPEDERRAAEEAQAQLAQQANDAEMMAARDPYAVVDPATLNFAWKTKGDRKLLPVQTYDDGDATFLAWPEGRDVPAILITDAEGIEGPVNYTVRGDTIVIDGVPATITLRSGKDSATLTHQGPIRQAPPAARQARNDAQPRIAAQPLEGL</sequence>
<dbReference type="InterPro" id="IPR038161">
    <property type="entry name" value="VirB9/CagX/TrbG_C_sf"/>
</dbReference>
<evidence type="ECO:0000313" key="6">
    <source>
        <dbReference type="Proteomes" id="UP000433104"/>
    </source>
</evidence>
<gene>
    <name evidence="5" type="ORF">GRI38_07685</name>
</gene>
<reference evidence="5 6" key="1">
    <citation type="submission" date="2019-12" db="EMBL/GenBank/DDBJ databases">
        <title>Genomic-based taxomic classification of the family Erythrobacteraceae.</title>
        <authorList>
            <person name="Xu L."/>
        </authorList>
    </citation>
    <scope>NUCLEOTIDE SEQUENCE [LARGE SCALE GENOMIC DNA]</scope>
    <source>
        <strain evidence="5 6">MCCC 1A09962</strain>
    </source>
</reference>
<evidence type="ECO:0000256" key="1">
    <source>
        <dbReference type="ARBA" id="ARBA00006135"/>
    </source>
</evidence>
<feature type="compositionally biased region" description="Low complexity" evidence="3">
    <location>
        <begin position="251"/>
        <end position="268"/>
    </location>
</feature>
<feature type="signal peptide" evidence="4">
    <location>
        <begin position="1"/>
        <end position="31"/>
    </location>
</feature>
<comment type="similarity">
    <text evidence="1">Belongs to the TrbG/VirB9 family.</text>
</comment>
<dbReference type="AlphaFoldDB" id="A0A844ZF95"/>
<dbReference type="CDD" id="cd06911">
    <property type="entry name" value="VirB9_CagX_TrbG"/>
    <property type="match status" value="1"/>
</dbReference>
<protein>
    <submittedName>
        <fullName evidence="5">Type VI secretion protein</fullName>
    </submittedName>
</protein>
<dbReference type="Gene3D" id="2.60.40.2500">
    <property type="match status" value="1"/>
</dbReference>
<dbReference type="Pfam" id="PF03524">
    <property type="entry name" value="CagX"/>
    <property type="match status" value="1"/>
</dbReference>
<name>A0A844ZF95_9SPHN</name>
<dbReference type="RefSeq" id="WP_160682254.1">
    <property type="nucleotide sequence ID" value="NZ_WTYW01000001.1"/>
</dbReference>
<dbReference type="InterPro" id="IPR033645">
    <property type="entry name" value="VirB9/CagX/TrbG_C"/>
</dbReference>
<accession>A0A844ZF95</accession>
<dbReference type="Proteomes" id="UP000433104">
    <property type="component" value="Unassembled WGS sequence"/>
</dbReference>
<keyword evidence="2 4" id="KW-0732">Signal</keyword>
<evidence type="ECO:0000256" key="4">
    <source>
        <dbReference type="SAM" id="SignalP"/>
    </source>
</evidence>
<evidence type="ECO:0000256" key="2">
    <source>
        <dbReference type="ARBA" id="ARBA00022729"/>
    </source>
</evidence>
<dbReference type="InterPro" id="IPR010258">
    <property type="entry name" value="Conjugal_tfr_TrbG/VirB9/CagX"/>
</dbReference>
<proteinExistence type="inferred from homology"/>
<evidence type="ECO:0000313" key="5">
    <source>
        <dbReference type="EMBL" id="MXO85912.1"/>
    </source>
</evidence>
<feature type="region of interest" description="Disordered" evidence="3">
    <location>
        <begin position="242"/>
        <end position="268"/>
    </location>
</feature>
<keyword evidence="6" id="KW-1185">Reference proteome</keyword>